<feature type="domain" description="TniQ" evidence="1">
    <location>
        <begin position="6"/>
        <end position="154"/>
    </location>
</feature>
<evidence type="ECO:0000313" key="4">
    <source>
        <dbReference type="Proteomes" id="UP000252554"/>
    </source>
</evidence>
<organism evidence="3 4">
    <name type="scientific">Stutzerimonas zhaodongensis</name>
    <dbReference type="NCBI Taxonomy" id="1176257"/>
    <lineage>
        <taxon>Bacteria</taxon>
        <taxon>Pseudomonadati</taxon>
        <taxon>Pseudomonadota</taxon>
        <taxon>Gammaproteobacteria</taxon>
        <taxon>Pseudomonadales</taxon>
        <taxon>Pseudomonadaceae</taxon>
        <taxon>Stutzerimonas</taxon>
    </lineage>
</organism>
<proteinExistence type="predicted"/>
<dbReference type="InterPro" id="IPR009492">
    <property type="entry name" value="TniQ"/>
</dbReference>
<dbReference type="Proteomes" id="UP000252554">
    <property type="component" value="Unassembled WGS sequence"/>
</dbReference>
<accession>A0A365PPR4</accession>
<protein>
    <submittedName>
        <fullName evidence="2">TniQ family protein</fullName>
    </submittedName>
</protein>
<dbReference type="EMBL" id="QNTV01000023">
    <property type="protein sequence ID" value="RBA52629.1"/>
    <property type="molecule type" value="Genomic_DNA"/>
</dbReference>
<evidence type="ECO:0000313" key="5">
    <source>
        <dbReference type="Proteomes" id="UP000683436"/>
    </source>
</evidence>
<dbReference type="RefSeq" id="WP_084797653.1">
    <property type="nucleotide sequence ID" value="NZ_CP076683.1"/>
</dbReference>
<gene>
    <name evidence="3" type="ORF">DQ403_20275</name>
    <name evidence="2" type="ORF">KQ248_04140</name>
</gene>
<reference evidence="2 5" key="2">
    <citation type="submission" date="2021-06" db="EMBL/GenBank/DDBJ databases">
        <title>Microbial metabolic specificity influences pelagic lipid remineralization.</title>
        <authorList>
            <person name="Behrendt L."/>
            <person name="Hunter J.E."/>
            <person name="Alcolombri U."/>
            <person name="Smriga S."/>
            <person name="Mincer T."/>
            <person name="Lowenstein D.P."/>
            <person name="Peaudecerf F.J."/>
            <person name="Fernandez V.I."/>
            <person name="Fredricks H."/>
            <person name="Almblad H."/>
            <person name="Harrison J.J."/>
            <person name="Stocker R."/>
            <person name="Van Mooy B.A.S."/>
        </authorList>
    </citation>
    <scope>NUCLEOTIDE SEQUENCE [LARGE SCALE GENOMIC DNA]</scope>
    <source>
        <strain evidence="2 5">A252</strain>
    </source>
</reference>
<sequence length="552" mass="62818">MHHKIPFFPHSLPDETLHSRVSRYHFLSGNKTQPLTFRDAFDAAPFPLDVVVPKKISQLAERLPGEAEENLKSLLNTNTLLPLFTSFLGTEDSHKKLNQETSTTALSRVPQRVVGVHGTAKLCITCCQSDETEFGSSYWHRAHQIPGVSSCWKHCESLISSCLFCSKPFYTKNRILTMPWLPCECGWSVSTNTCSKIAPVLENEFAMFSKELLHGDVPTISQESLAQAYRTQASMLGLRAGSLVSQASLFKSIVETFGDEFLCQADAAYAAKKTKTWIRLSTIDNQLDMPVTRHLILSFFLFRDFNVFKSALQNQQTLPLVRARRTDSKHPKSTESKSSVYRAKIQQIVNRWPNSTLEDCWKNSLKATSWLFKHDRKWLITYLAGTTEPDTSIADLSYAKTIEDGIECLYSLSSKPKRVNIGNILSLLPKRLPGGRDREKLYPEVSKKVKEHHESLWHFHVRRIIWGIHELKRLDLNPSIVNLSDLIKINKISCNSILSHFGWNIEVMVNQKFSHLDEMNKFSITRQWSGPVTVDAGYAGRAYQKARMVKLD</sequence>
<reference evidence="3 4" key="1">
    <citation type="submission" date="2018-06" db="EMBL/GenBank/DDBJ databases">
        <title>Whole genome sequencing of four bacterial strains from South Shetland trench revealing bio-synthetic gene clusters.</title>
        <authorList>
            <person name="Abdel-Mageed W.M."/>
            <person name="Lehri B."/>
            <person name="Jarmusch S.A."/>
            <person name="Miranda K."/>
            <person name="Goodfellow M."/>
            <person name="Jaspars M."/>
            <person name="Karlyshev A.V."/>
        </authorList>
    </citation>
    <scope>NUCLEOTIDE SEQUENCE [LARGE SCALE GENOMIC DNA]</scope>
    <source>
        <strain evidence="3 4">SST2</strain>
    </source>
</reference>
<dbReference type="Pfam" id="PF06527">
    <property type="entry name" value="TniQ"/>
    <property type="match status" value="1"/>
</dbReference>
<dbReference type="Proteomes" id="UP000683436">
    <property type="component" value="Chromosome"/>
</dbReference>
<name>A0A365PPR4_9GAMM</name>
<dbReference type="EMBL" id="CP076683">
    <property type="protein sequence ID" value="QWV17892.1"/>
    <property type="molecule type" value="Genomic_DNA"/>
</dbReference>
<evidence type="ECO:0000259" key="1">
    <source>
        <dbReference type="Pfam" id="PF06527"/>
    </source>
</evidence>
<keyword evidence="5" id="KW-1185">Reference proteome</keyword>
<dbReference type="AlphaFoldDB" id="A0A365PPR4"/>
<evidence type="ECO:0000313" key="3">
    <source>
        <dbReference type="EMBL" id="RBA52629.1"/>
    </source>
</evidence>
<evidence type="ECO:0000313" key="2">
    <source>
        <dbReference type="EMBL" id="QWV17892.1"/>
    </source>
</evidence>